<dbReference type="STRING" id="2018661.A0A2A2JLI2"/>
<accession>A0A2A2JLI2</accession>
<dbReference type="Proteomes" id="UP000218231">
    <property type="component" value="Unassembled WGS sequence"/>
</dbReference>
<evidence type="ECO:0000313" key="2">
    <source>
        <dbReference type="Proteomes" id="UP000218231"/>
    </source>
</evidence>
<dbReference type="Gene3D" id="3.90.550.10">
    <property type="entry name" value="Spore Coat Polysaccharide Biosynthesis Protein SpsA, Chain A"/>
    <property type="match status" value="1"/>
</dbReference>
<comment type="caution">
    <text evidence="1">The sequence shown here is derived from an EMBL/GenBank/DDBJ whole genome shotgun (WGS) entry which is preliminary data.</text>
</comment>
<reference evidence="1 2" key="1">
    <citation type="journal article" date="2017" name="Curr. Biol.">
        <title>Genome architecture and evolution of a unichromosomal asexual nematode.</title>
        <authorList>
            <person name="Fradin H."/>
            <person name="Zegar C."/>
            <person name="Gutwein M."/>
            <person name="Lucas J."/>
            <person name="Kovtun M."/>
            <person name="Corcoran D."/>
            <person name="Baugh L.R."/>
            <person name="Kiontke K."/>
            <person name="Gunsalus K."/>
            <person name="Fitch D.H."/>
            <person name="Piano F."/>
        </authorList>
    </citation>
    <scope>NUCLEOTIDE SEQUENCE [LARGE SCALE GENOMIC DNA]</scope>
    <source>
        <strain evidence="1">PF1309</strain>
    </source>
</reference>
<proteinExistence type="predicted"/>
<name>A0A2A2JLI2_9BILA</name>
<dbReference type="GO" id="GO:0005085">
    <property type="term" value="F:guanyl-nucleotide exchange factor activity"/>
    <property type="evidence" value="ECO:0007669"/>
    <property type="project" value="TreeGrafter"/>
</dbReference>
<dbReference type="EMBL" id="LIAE01010367">
    <property type="protein sequence ID" value="PAV62412.1"/>
    <property type="molecule type" value="Genomic_DNA"/>
</dbReference>
<dbReference type="OrthoDB" id="424572at2759"/>
<protein>
    <recommendedName>
        <fullName evidence="3">Nucleotidyl transferase domain-containing protein</fullName>
    </recommendedName>
</protein>
<dbReference type="GO" id="GO:0005851">
    <property type="term" value="C:eukaryotic translation initiation factor 2B complex"/>
    <property type="evidence" value="ECO:0007669"/>
    <property type="project" value="TreeGrafter"/>
</dbReference>
<dbReference type="SUPFAM" id="SSF53448">
    <property type="entry name" value="Nucleotide-diphospho-sugar transferases"/>
    <property type="match status" value="1"/>
</dbReference>
<sequence length="356" mass="40237">MGVTVDTMFELSEFAAPLICEAAALPVDSGHFLHSPTTANTCHSSNSEDDSTELKKINWNKIITENIELIRMGPKKDQKEEETTLSAVVIADNFNDSIFLHEAASEIPLACRPLCNAPIINYTLLWLLKTGVKRVFLVSTESRTEGLKLAEKNWSLQFEQFQWIRCAGSKSVGDSIRELFALELLKGDFLLISNPATITNSTLEKNIAKYYEMRKKDKSNALNLIYVEFGKENPKLALMRETNQLIAYHSPNNIHQLEGHVKESTTVSIRTDLMFSGIAICSENISNAFKDNFDFETLSDVIREFFDKEEILNLNIHIDVLPEDESAYSATDYATLMNLSQMVMDRWFYPIVPGNS</sequence>
<evidence type="ECO:0008006" key="3">
    <source>
        <dbReference type="Google" id="ProtNLM"/>
    </source>
</evidence>
<dbReference type="PANTHER" id="PTHR45887:SF1">
    <property type="entry name" value="TRANSLATION INITIATION FACTOR EIF-2B SUBUNIT EPSILON"/>
    <property type="match status" value="1"/>
</dbReference>
<keyword evidence="2" id="KW-1185">Reference proteome</keyword>
<evidence type="ECO:0000313" key="1">
    <source>
        <dbReference type="EMBL" id="PAV62412.1"/>
    </source>
</evidence>
<gene>
    <name evidence="1" type="ORF">WR25_08557</name>
</gene>
<dbReference type="AlphaFoldDB" id="A0A2A2JLI2"/>
<dbReference type="GO" id="GO:0031369">
    <property type="term" value="F:translation initiation factor binding"/>
    <property type="evidence" value="ECO:0007669"/>
    <property type="project" value="TreeGrafter"/>
</dbReference>
<organism evidence="1 2">
    <name type="scientific">Diploscapter pachys</name>
    <dbReference type="NCBI Taxonomy" id="2018661"/>
    <lineage>
        <taxon>Eukaryota</taxon>
        <taxon>Metazoa</taxon>
        <taxon>Ecdysozoa</taxon>
        <taxon>Nematoda</taxon>
        <taxon>Chromadorea</taxon>
        <taxon>Rhabditida</taxon>
        <taxon>Rhabditina</taxon>
        <taxon>Rhabditomorpha</taxon>
        <taxon>Rhabditoidea</taxon>
        <taxon>Rhabditidae</taxon>
        <taxon>Diploscapter</taxon>
    </lineage>
</organism>
<dbReference type="GO" id="GO:0003743">
    <property type="term" value="F:translation initiation factor activity"/>
    <property type="evidence" value="ECO:0007669"/>
    <property type="project" value="TreeGrafter"/>
</dbReference>
<dbReference type="InterPro" id="IPR051956">
    <property type="entry name" value="eIF2B_epsilon"/>
</dbReference>
<dbReference type="PANTHER" id="PTHR45887">
    <property type="entry name" value="TRANSLATION INITIATION FACTOR EIF-2B SUBUNIT EPSILON"/>
    <property type="match status" value="1"/>
</dbReference>
<dbReference type="InterPro" id="IPR029044">
    <property type="entry name" value="Nucleotide-diphossugar_trans"/>
</dbReference>